<comment type="similarity">
    <text evidence="2">Belongs to the multi antimicrobial extrusion (MATE) (TC 2.A.66.1) family. MepA subfamily.</text>
</comment>
<evidence type="ECO:0000256" key="3">
    <source>
        <dbReference type="ARBA" id="ARBA00022106"/>
    </source>
</evidence>
<feature type="transmembrane region" description="Helical" evidence="10">
    <location>
        <begin position="428"/>
        <end position="446"/>
    </location>
</feature>
<feature type="transmembrane region" description="Helical" evidence="10">
    <location>
        <begin position="401"/>
        <end position="422"/>
    </location>
</feature>
<comment type="subcellular location">
    <subcellularLocation>
        <location evidence="1">Cell membrane</location>
        <topology evidence="1">Multi-pass membrane protein</topology>
    </subcellularLocation>
</comment>
<dbReference type="GO" id="GO:0046677">
    <property type="term" value="P:response to antibiotic"/>
    <property type="evidence" value="ECO:0007669"/>
    <property type="project" value="UniProtKB-KW"/>
</dbReference>
<keyword evidence="8 10" id="KW-0472">Membrane</keyword>
<dbReference type="OrthoDB" id="9811110at2"/>
<dbReference type="Pfam" id="PF01554">
    <property type="entry name" value="MatE"/>
    <property type="match status" value="2"/>
</dbReference>
<reference evidence="11 12" key="1">
    <citation type="submission" date="2018-07" db="EMBL/GenBank/DDBJ databases">
        <title>New species, Clostridium PI-S10-A1B.</title>
        <authorList>
            <person name="Krishna G."/>
            <person name="Summeta K."/>
            <person name="Shikha S."/>
            <person name="Prabhu P.B."/>
            <person name="Suresh K."/>
        </authorList>
    </citation>
    <scope>NUCLEOTIDE SEQUENCE [LARGE SCALE GENOMIC DNA]</scope>
    <source>
        <strain evidence="11 12">PI-S10-A1B</strain>
    </source>
</reference>
<evidence type="ECO:0000256" key="7">
    <source>
        <dbReference type="ARBA" id="ARBA00022989"/>
    </source>
</evidence>
<keyword evidence="7 10" id="KW-1133">Transmembrane helix</keyword>
<evidence type="ECO:0000256" key="6">
    <source>
        <dbReference type="ARBA" id="ARBA00022692"/>
    </source>
</evidence>
<feature type="transmembrane region" description="Helical" evidence="10">
    <location>
        <begin position="365"/>
        <end position="389"/>
    </location>
</feature>
<dbReference type="CDD" id="cd13143">
    <property type="entry name" value="MATE_MepA_like"/>
    <property type="match status" value="1"/>
</dbReference>
<evidence type="ECO:0000256" key="4">
    <source>
        <dbReference type="ARBA" id="ARBA00022448"/>
    </source>
</evidence>
<gene>
    <name evidence="11" type="ORF">DS742_08290</name>
</gene>
<keyword evidence="4" id="KW-0813">Transport</keyword>
<evidence type="ECO:0000256" key="9">
    <source>
        <dbReference type="ARBA" id="ARBA00023251"/>
    </source>
</evidence>
<protein>
    <recommendedName>
        <fullName evidence="3">Multidrug export protein MepA</fullName>
    </recommendedName>
</protein>
<sequence length="455" mass="49729">MKTENDLNSDHIKGLVWRLAVPSMLAQFVSVLYSIVDRMYIGNIPNIGEVALAGVGICGPVVTLISSVAFLVGAGGSPLMSIRLGEKNQRAARQILANCFLLLLFFSLFITAVSFLLKDRLLVWFGAGKTVFPYADQYLSIYLTGTVFALFSTGLNPFIVCQGYARTAMKSVVFGAVSNIILDPVFIFVFGMGVRGAAIATVISQMISCIYVLRFLFGTTPPIQITFQGYDLEVVKRILALGLSPFLIIAFDNVLIISLNTVIMHYGREGNGEKLLTCMTIVQSFMLMVTMPLGGITTGTQTILGFNLGAGRPERIRQAERYIASLAVGFTTVMFILAHTVPQLFVHIFTRDQSYVDLTVSGIKVYTMGIIPLALQYVIVDGFTGLGAAKAAISLSMFRKTIFLIGAVTLPAWFGVNYIFYTEPISDFISVTVSMMVFTTLFGRIINNRAKVIDV</sequence>
<feature type="transmembrane region" description="Helical" evidence="10">
    <location>
        <begin position="238"/>
        <end position="265"/>
    </location>
</feature>
<keyword evidence="5" id="KW-1003">Cell membrane</keyword>
<dbReference type="InterPro" id="IPR002528">
    <property type="entry name" value="MATE_fam"/>
</dbReference>
<evidence type="ECO:0000256" key="5">
    <source>
        <dbReference type="ARBA" id="ARBA00022475"/>
    </source>
</evidence>
<evidence type="ECO:0000256" key="8">
    <source>
        <dbReference type="ARBA" id="ARBA00023136"/>
    </source>
</evidence>
<feature type="transmembrane region" description="Helical" evidence="10">
    <location>
        <begin position="285"/>
        <end position="310"/>
    </location>
</feature>
<feature type="transmembrane region" description="Helical" evidence="10">
    <location>
        <begin position="172"/>
        <end position="191"/>
    </location>
</feature>
<dbReference type="InterPro" id="IPR045070">
    <property type="entry name" value="MATE_MepA-like"/>
</dbReference>
<dbReference type="PIRSF" id="PIRSF006603">
    <property type="entry name" value="DinF"/>
    <property type="match status" value="1"/>
</dbReference>
<feature type="transmembrane region" description="Helical" evidence="10">
    <location>
        <begin position="15"/>
        <end position="36"/>
    </location>
</feature>
<feature type="transmembrane region" description="Helical" evidence="10">
    <location>
        <begin position="197"/>
        <end position="217"/>
    </location>
</feature>
<evidence type="ECO:0000313" key="11">
    <source>
        <dbReference type="EMBL" id="RFZ79385.1"/>
    </source>
</evidence>
<dbReference type="EMBL" id="QOHO01000024">
    <property type="protein sequence ID" value="RFZ79385.1"/>
    <property type="molecule type" value="Genomic_DNA"/>
</dbReference>
<dbReference type="Proteomes" id="UP000260680">
    <property type="component" value="Unassembled WGS sequence"/>
</dbReference>
<evidence type="ECO:0000256" key="1">
    <source>
        <dbReference type="ARBA" id="ARBA00004651"/>
    </source>
</evidence>
<evidence type="ECO:0000313" key="12">
    <source>
        <dbReference type="Proteomes" id="UP000260680"/>
    </source>
</evidence>
<dbReference type="InterPro" id="IPR048279">
    <property type="entry name" value="MdtK-like"/>
</dbReference>
<dbReference type="PANTHER" id="PTHR43823:SF3">
    <property type="entry name" value="MULTIDRUG EXPORT PROTEIN MEPA"/>
    <property type="match status" value="1"/>
</dbReference>
<dbReference type="GO" id="GO:0042910">
    <property type="term" value="F:xenobiotic transmembrane transporter activity"/>
    <property type="evidence" value="ECO:0007669"/>
    <property type="project" value="InterPro"/>
</dbReference>
<dbReference type="InterPro" id="IPR051327">
    <property type="entry name" value="MATE_MepA_subfamily"/>
</dbReference>
<dbReference type="NCBIfam" id="TIGR00797">
    <property type="entry name" value="matE"/>
    <property type="match status" value="1"/>
</dbReference>
<dbReference type="RefSeq" id="WP_117416527.1">
    <property type="nucleotide sequence ID" value="NZ_QOHO01000024.1"/>
</dbReference>
<dbReference type="GO" id="GO:0005886">
    <property type="term" value="C:plasma membrane"/>
    <property type="evidence" value="ECO:0007669"/>
    <property type="project" value="UniProtKB-SubCell"/>
</dbReference>
<keyword evidence="9" id="KW-0046">Antibiotic resistance</keyword>
<dbReference type="PANTHER" id="PTHR43823">
    <property type="entry name" value="SPORULATION PROTEIN YKVU"/>
    <property type="match status" value="1"/>
</dbReference>
<comment type="caution">
    <text evidence="11">The sequence shown here is derived from an EMBL/GenBank/DDBJ whole genome shotgun (WGS) entry which is preliminary data.</text>
</comment>
<dbReference type="GO" id="GO:0015297">
    <property type="term" value="F:antiporter activity"/>
    <property type="evidence" value="ECO:0007669"/>
    <property type="project" value="InterPro"/>
</dbReference>
<organism evidence="11 12">
    <name type="scientific">Lacrimispora amygdalina</name>
    <dbReference type="NCBI Taxonomy" id="253257"/>
    <lineage>
        <taxon>Bacteria</taxon>
        <taxon>Bacillati</taxon>
        <taxon>Bacillota</taxon>
        <taxon>Clostridia</taxon>
        <taxon>Lachnospirales</taxon>
        <taxon>Lachnospiraceae</taxon>
        <taxon>Lacrimispora</taxon>
    </lineage>
</organism>
<proteinExistence type="inferred from homology"/>
<feature type="transmembrane region" description="Helical" evidence="10">
    <location>
        <begin position="95"/>
        <end position="117"/>
    </location>
</feature>
<feature type="transmembrane region" description="Helical" evidence="10">
    <location>
        <begin position="51"/>
        <end position="74"/>
    </location>
</feature>
<evidence type="ECO:0000256" key="2">
    <source>
        <dbReference type="ARBA" id="ARBA00008417"/>
    </source>
</evidence>
<dbReference type="AlphaFoldDB" id="A0A3E2NEH3"/>
<evidence type="ECO:0000256" key="10">
    <source>
        <dbReference type="SAM" id="Phobius"/>
    </source>
</evidence>
<accession>A0A3E2NEH3</accession>
<keyword evidence="6 10" id="KW-0812">Transmembrane</keyword>
<feature type="transmembrane region" description="Helical" evidence="10">
    <location>
        <begin position="322"/>
        <end position="345"/>
    </location>
</feature>
<feature type="transmembrane region" description="Helical" evidence="10">
    <location>
        <begin position="137"/>
        <end position="160"/>
    </location>
</feature>
<name>A0A3E2NEH3_9FIRM</name>